<dbReference type="PANTHER" id="PTHR13367:SF3">
    <property type="entry name" value="TUMOR NECROSIS FACTOR ALPHA-INDUCED PROTEIN 3"/>
    <property type="match status" value="1"/>
</dbReference>
<evidence type="ECO:0000256" key="1">
    <source>
        <dbReference type="ARBA" id="ARBA00000707"/>
    </source>
</evidence>
<protein>
    <recommendedName>
        <fullName evidence="5">ubiquitinyl hydrolase 1</fullName>
        <ecNumber evidence="5">3.4.19.12</ecNumber>
    </recommendedName>
</protein>
<comment type="catalytic activity">
    <reaction evidence="1">
        <text>Thiol-dependent hydrolysis of ester, thioester, amide, peptide and isopeptide bonds formed by the C-terminal Gly of ubiquitin (a 76-residue protein attached to proteins as an intracellular targeting signal).</text>
        <dbReference type="EC" id="3.4.19.12"/>
    </reaction>
</comment>
<dbReference type="CDD" id="cd22750">
    <property type="entry name" value="OTU_C64"/>
    <property type="match status" value="1"/>
</dbReference>
<evidence type="ECO:0000256" key="12">
    <source>
        <dbReference type="ARBA" id="ARBA00022801"/>
    </source>
</evidence>
<dbReference type="PROSITE" id="PS50802">
    <property type="entry name" value="OTU"/>
    <property type="match status" value="1"/>
</dbReference>
<sequence length="974" mass="109376">MDFTESEKYLSLISFQSEYREDIHKQIKKNINYNDESRGYPYSFNKDASFFDCRLHPREHLDREFQILYSQSVFDRLLRKQLEKSQALNWCPDLLKLEPVAVPKDGNCLLHAVSFAIWSVFDEHFTLRELLLLAMTHNRNDSYKRRWWRQKLLDLKSLKDESKIISQQWEEVVRSISALSKSSISKAAPHELLESVHIYVLSNILRRPIIVVTDTVPSNGSDFEDDSHIAGMYLPLEWPPIKCCKTPIILGFSKGHFCPLLSEAKNKKEPFFPLVTADFCSLPIRFLSQQEEHKASELVQCYFIVKEANIPFIMHGRVPVPCAVLNYKDLPVEMNTVIEHFKLCEHQKMCQQPVPGAQHGGRDEAKLLHQLHMDSQTKVAPMRSFSQSYQMSLKNQEIKVIAQAGKNMSEKKAPEDVCSGVQRCVIKGCQRVGNALRGNFCDICWNGFAGGEVGIGSMPGSQMQFGEIAMVPGFNQPEIGNAVPTEPSAPPASRLNSLEGPISMLDERCHNKCGYRCSQETYPYCHECFTFTGVNQQGPQGSTAISDLNDINNPAGNLMLFSPPPPPNVQSPFLGNTLTIHTQGEKGNNNHHKLIKMSTSETKKTLLENKMGSVNDQALTEQMIPGAVKAATRPAESQGHHEALQLNELALSDRKQSPDEDREADIIYISAEAINCVSPFCEEKVNLPNKLCDKCQAVLLKAQKQHKSEAIVSTFLGNGTDTTRRNEALHRQKLSEMQTGHKDKPTIQAAQDQEAKQKTEMKFRQRGKPCITSGCLNYGDPVNADMCSSCYMKLALREYEKLKRDSKVRARAQWGVPVANVAERKADAGSTLPTDQSLIFCFAPSSSSHSAQTKKPTKANTVTLPVSAFCTNKTSLNPSSGYRDSMHCSLENFPTVDINAFNQGFAQEYDKFRDQTSAGLKRCKVPACSNYGNPSKGGFCNSCHVKREEKRYEERIALFGENVPDCWSCQQNSI</sequence>
<dbReference type="GO" id="GO:0030177">
    <property type="term" value="P:positive regulation of Wnt signaling pathway"/>
    <property type="evidence" value="ECO:0007669"/>
    <property type="project" value="TreeGrafter"/>
</dbReference>
<evidence type="ECO:0000256" key="7">
    <source>
        <dbReference type="ARBA" id="ARBA00022553"/>
    </source>
</evidence>
<comment type="similarity">
    <text evidence="4">Belongs to the peptidase C64 family.</text>
</comment>
<keyword evidence="14" id="KW-0862">Zinc</keyword>
<evidence type="ECO:0000313" key="19">
    <source>
        <dbReference type="Proteomes" id="UP000271974"/>
    </source>
</evidence>
<evidence type="ECO:0000256" key="8">
    <source>
        <dbReference type="ARBA" id="ARBA00022670"/>
    </source>
</evidence>
<dbReference type="GO" id="GO:0070530">
    <property type="term" value="F:K63-linked polyubiquitin modification-dependent protein binding"/>
    <property type="evidence" value="ECO:0007669"/>
    <property type="project" value="TreeGrafter"/>
</dbReference>
<evidence type="ECO:0000259" key="16">
    <source>
        <dbReference type="PROSITE" id="PS50802"/>
    </source>
</evidence>
<keyword evidence="13" id="KW-0788">Thiol protease</keyword>
<comment type="caution">
    <text evidence="18">The sequence shown here is derived from an EMBL/GenBank/DDBJ whole genome shotgun (WGS) entry which is preliminary data.</text>
</comment>
<dbReference type="Proteomes" id="UP000271974">
    <property type="component" value="Unassembled WGS sequence"/>
</dbReference>
<dbReference type="GO" id="GO:0003677">
    <property type="term" value="F:DNA binding"/>
    <property type="evidence" value="ECO:0007669"/>
    <property type="project" value="InterPro"/>
</dbReference>
<reference evidence="18 19" key="1">
    <citation type="submission" date="2019-01" db="EMBL/GenBank/DDBJ databases">
        <title>A draft genome assembly of the solar-powered sea slug Elysia chlorotica.</title>
        <authorList>
            <person name="Cai H."/>
            <person name="Li Q."/>
            <person name="Fang X."/>
            <person name="Li J."/>
            <person name="Curtis N.E."/>
            <person name="Altenburger A."/>
            <person name="Shibata T."/>
            <person name="Feng M."/>
            <person name="Maeda T."/>
            <person name="Schwartz J.A."/>
            <person name="Shigenobu S."/>
            <person name="Lundholm N."/>
            <person name="Nishiyama T."/>
            <person name="Yang H."/>
            <person name="Hasebe M."/>
            <person name="Li S."/>
            <person name="Pierce S.K."/>
            <person name="Wang J."/>
        </authorList>
    </citation>
    <scope>NUCLEOTIDE SEQUENCE [LARGE SCALE GENOMIC DNA]</scope>
    <source>
        <strain evidence="18">EC2010</strain>
        <tissue evidence="18">Whole organism of an adult</tissue>
    </source>
</reference>
<dbReference type="STRING" id="188477.A0A433UAC7"/>
<dbReference type="GO" id="GO:1990168">
    <property type="term" value="P:protein K33-linked deubiquitination"/>
    <property type="evidence" value="ECO:0007669"/>
    <property type="project" value="TreeGrafter"/>
</dbReference>
<dbReference type="GO" id="GO:0071947">
    <property type="term" value="P:protein deubiquitination involved in ubiquitin-dependent protein catabolic process"/>
    <property type="evidence" value="ECO:0007669"/>
    <property type="project" value="TreeGrafter"/>
</dbReference>
<dbReference type="Gene3D" id="3.90.70.80">
    <property type="match status" value="1"/>
</dbReference>
<evidence type="ECO:0000256" key="6">
    <source>
        <dbReference type="ARBA" id="ARBA00022490"/>
    </source>
</evidence>
<dbReference type="GO" id="GO:0005634">
    <property type="term" value="C:nucleus"/>
    <property type="evidence" value="ECO:0007669"/>
    <property type="project" value="UniProtKB-SubCell"/>
</dbReference>
<keyword evidence="9" id="KW-0479">Metal-binding</keyword>
<keyword evidence="7" id="KW-0597">Phosphoprotein</keyword>
<keyword evidence="19" id="KW-1185">Reference proteome</keyword>
<dbReference type="PANTHER" id="PTHR13367">
    <property type="entry name" value="UBIQUITIN THIOESTERASE"/>
    <property type="match status" value="1"/>
</dbReference>
<evidence type="ECO:0000256" key="13">
    <source>
        <dbReference type="ARBA" id="ARBA00022807"/>
    </source>
</evidence>
<dbReference type="GO" id="GO:0005737">
    <property type="term" value="C:cytoplasm"/>
    <property type="evidence" value="ECO:0007669"/>
    <property type="project" value="UniProtKB-SubCell"/>
</dbReference>
<comment type="subcellular location">
    <subcellularLocation>
        <location evidence="3">Cytoplasm</location>
    </subcellularLocation>
    <subcellularLocation>
        <location evidence="2">Nucleus</location>
    </subcellularLocation>
</comment>
<keyword evidence="10" id="KW-0863">Zinc-finger</keyword>
<keyword evidence="15" id="KW-0539">Nucleus</keyword>
<feature type="domain" description="A20-type" evidence="17">
    <location>
        <begin position="917"/>
        <end position="952"/>
    </location>
</feature>
<dbReference type="Gene3D" id="4.10.240.30">
    <property type="match status" value="1"/>
</dbReference>
<dbReference type="GO" id="GO:0004843">
    <property type="term" value="F:cysteine-type deubiquitinase activity"/>
    <property type="evidence" value="ECO:0007669"/>
    <property type="project" value="UniProtKB-EC"/>
</dbReference>
<evidence type="ECO:0000256" key="14">
    <source>
        <dbReference type="ARBA" id="ARBA00022833"/>
    </source>
</evidence>
<dbReference type="GO" id="GO:0035523">
    <property type="term" value="P:protein K29-linked deubiquitination"/>
    <property type="evidence" value="ECO:0007669"/>
    <property type="project" value="TreeGrafter"/>
</dbReference>
<evidence type="ECO:0000259" key="17">
    <source>
        <dbReference type="PROSITE" id="PS51036"/>
    </source>
</evidence>
<keyword evidence="12" id="KW-0378">Hydrolase</keyword>
<dbReference type="PROSITE" id="PS51036">
    <property type="entry name" value="ZF_A20"/>
    <property type="match status" value="2"/>
</dbReference>
<dbReference type="InterPro" id="IPR003323">
    <property type="entry name" value="OTU_dom"/>
</dbReference>
<organism evidence="18 19">
    <name type="scientific">Elysia chlorotica</name>
    <name type="common">Eastern emerald elysia</name>
    <name type="synonym">Sea slug</name>
    <dbReference type="NCBI Taxonomy" id="188477"/>
    <lineage>
        <taxon>Eukaryota</taxon>
        <taxon>Metazoa</taxon>
        <taxon>Spiralia</taxon>
        <taxon>Lophotrochozoa</taxon>
        <taxon>Mollusca</taxon>
        <taxon>Gastropoda</taxon>
        <taxon>Heterobranchia</taxon>
        <taxon>Euthyneura</taxon>
        <taxon>Panpulmonata</taxon>
        <taxon>Sacoglossa</taxon>
        <taxon>Placobranchoidea</taxon>
        <taxon>Plakobranchidae</taxon>
        <taxon>Elysia</taxon>
    </lineage>
</organism>
<evidence type="ECO:0000256" key="4">
    <source>
        <dbReference type="ARBA" id="ARBA00005865"/>
    </source>
</evidence>
<evidence type="ECO:0000256" key="15">
    <source>
        <dbReference type="ARBA" id="ARBA00023242"/>
    </source>
</evidence>
<feature type="domain" description="OTU" evidence="16">
    <location>
        <begin position="97"/>
        <end position="263"/>
    </location>
</feature>
<name>A0A433UAC7_ELYCH</name>
<dbReference type="EC" id="3.4.19.12" evidence="5"/>
<evidence type="ECO:0000256" key="11">
    <source>
        <dbReference type="ARBA" id="ARBA00022786"/>
    </source>
</evidence>
<dbReference type="GO" id="GO:0008270">
    <property type="term" value="F:zinc ion binding"/>
    <property type="evidence" value="ECO:0007669"/>
    <property type="project" value="UniProtKB-KW"/>
</dbReference>
<dbReference type="EMBL" id="RQTK01000025">
    <property type="protein sequence ID" value="RUS90757.1"/>
    <property type="molecule type" value="Genomic_DNA"/>
</dbReference>
<evidence type="ECO:0000256" key="5">
    <source>
        <dbReference type="ARBA" id="ARBA00012759"/>
    </source>
</evidence>
<accession>A0A433UAC7</accession>
<keyword evidence="6" id="KW-0963">Cytoplasm</keyword>
<evidence type="ECO:0000256" key="10">
    <source>
        <dbReference type="ARBA" id="ARBA00022771"/>
    </source>
</evidence>
<dbReference type="OrthoDB" id="10064699at2759"/>
<proteinExistence type="inferred from homology"/>
<dbReference type="InterPro" id="IPR051346">
    <property type="entry name" value="OTU_Deubiquitinase"/>
</dbReference>
<evidence type="ECO:0000256" key="3">
    <source>
        <dbReference type="ARBA" id="ARBA00004496"/>
    </source>
</evidence>
<feature type="domain" description="A20-type" evidence="17">
    <location>
        <begin position="764"/>
        <end position="799"/>
    </location>
</feature>
<dbReference type="GO" id="GO:0016477">
    <property type="term" value="P:cell migration"/>
    <property type="evidence" value="ECO:0007669"/>
    <property type="project" value="TreeGrafter"/>
</dbReference>
<keyword evidence="11" id="KW-0833">Ubl conjugation pathway</keyword>
<dbReference type="InterPro" id="IPR002653">
    <property type="entry name" value="Znf_A20"/>
</dbReference>
<gene>
    <name evidence="18" type="ORF">EGW08_001468</name>
</gene>
<dbReference type="AlphaFoldDB" id="A0A433UAC7"/>
<evidence type="ECO:0000256" key="2">
    <source>
        <dbReference type="ARBA" id="ARBA00004123"/>
    </source>
</evidence>
<dbReference type="SMART" id="SM00259">
    <property type="entry name" value="ZnF_A20"/>
    <property type="match status" value="4"/>
</dbReference>
<evidence type="ECO:0000256" key="9">
    <source>
        <dbReference type="ARBA" id="ARBA00022723"/>
    </source>
</evidence>
<dbReference type="Pfam" id="PF02338">
    <property type="entry name" value="OTU"/>
    <property type="match status" value="1"/>
</dbReference>
<evidence type="ECO:0000313" key="18">
    <source>
        <dbReference type="EMBL" id="RUS90757.1"/>
    </source>
</evidence>
<dbReference type="GO" id="GO:0007010">
    <property type="term" value="P:cytoskeleton organization"/>
    <property type="evidence" value="ECO:0007669"/>
    <property type="project" value="TreeGrafter"/>
</dbReference>
<keyword evidence="8" id="KW-0645">Protease</keyword>